<protein>
    <submittedName>
        <fullName evidence="2">Uncharacterized protein</fullName>
    </submittedName>
</protein>
<gene>
    <name evidence="2" type="ORF">E6K75_01625</name>
</gene>
<dbReference type="EMBL" id="VBOV01000037">
    <property type="protein sequence ID" value="TMQ61264.1"/>
    <property type="molecule type" value="Genomic_DNA"/>
</dbReference>
<proteinExistence type="predicted"/>
<feature type="non-terminal residue" evidence="2">
    <location>
        <position position="75"/>
    </location>
</feature>
<name>A0A538TCJ3_UNCEI</name>
<dbReference type="Proteomes" id="UP000320913">
    <property type="component" value="Unassembled WGS sequence"/>
</dbReference>
<dbReference type="AlphaFoldDB" id="A0A538TCJ3"/>
<comment type="caution">
    <text evidence="2">The sequence shown here is derived from an EMBL/GenBank/DDBJ whole genome shotgun (WGS) entry which is preliminary data.</text>
</comment>
<feature type="region of interest" description="Disordered" evidence="1">
    <location>
        <begin position="52"/>
        <end position="75"/>
    </location>
</feature>
<organism evidence="2 3">
    <name type="scientific">Eiseniibacteriota bacterium</name>
    <dbReference type="NCBI Taxonomy" id="2212470"/>
    <lineage>
        <taxon>Bacteria</taxon>
        <taxon>Candidatus Eiseniibacteriota</taxon>
    </lineage>
</organism>
<accession>A0A538TCJ3</accession>
<evidence type="ECO:0000313" key="3">
    <source>
        <dbReference type="Proteomes" id="UP000320913"/>
    </source>
</evidence>
<reference evidence="2 3" key="1">
    <citation type="journal article" date="2019" name="Nat. Microbiol.">
        <title>Mediterranean grassland soil C-N compound turnover is dependent on rainfall and depth, and is mediated by genomically divergent microorganisms.</title>
        <authorList>
            <person name="Diamond S."/>
            <person name="Andeer P.F."/>
            <person name="Li Z."/>
            <person name="Crits-Christoph A."/>
            <person name="Burstein D."/>
            <person name="Anantharaman K."/>
            <person name="Lane K.R."/>
            <person name="Thomas B.C."/>
            <person name="Pan C."/>
            <person name="Northen T.R."/>
            <person name="Banfield J.F."/>
        </authorList>
    </citation>
    <scope>NUCLEOTIDE SEQUENCE [LARGE SCALE GENOMIC DNA]</scope>
    <source>
        <strain evidence="2">WS_5</strain>
    </source>
</reference>
<sequence length="75" mass="8208">MGPLGLADGLIQLVDGGPKAPFPKPRQEFLGSTSGHFIRASLLDTVLGQEGPRERLQVRESPDLLRERRPGHLEP</sequence>
<evidence type="ECO:0000313" key="2">
    <source>
        <dbReference type="EMBL" id="TMQ61264.1"/>
    </source>
</evidence>
<evidence type="ECO:0000256" key="1">
    <source>
        <dbReference type="SAM" id="MobiDB-lite"/>
    </source>
</evidence>